<dbReference type="AlphaFoldDB" id="A0A2M4CB13"/>
<organism evidence="1">
    <name type="scientific">Anopheles marajoara</name>
    <dbReference type="NCBI Taxonomy" id="58244"/>
    <lineage>
        <taxon>Eukaryota</taxon>
        <taxon>Metazoa</taxon>
        <taxon>Ecdysozoa</taxon>
        <taxon>Arthropoda</taxon>
        <taxon>Hexapoda</taxon>
        <taxon>Insecta</taxon>
        <taxon>Pterygota</taxon>
        <taxon>Neoptera</taxon>
        <taxon>Endopterygota</taxon>
        <taxon>Diptera</taxon>
        <taxon>Nematocera</taxon>
        <taxon>Culicoidea</taxon>
        <taxon>Culicidae</taxon>
        <taxon>Anophelinae</taxon>
        <taxon>Anopheles</taxon>
    </lineage>
</organism>
<dbReference type="EMBL" id="GGFJ01013405">
    <property type="protein sequence ID" value="MBW62546.1"/>
    <property type="molecule type" value="Transcribed_RNA"/>
</dbReference>
<protein>
    <submittedName>
        <fullName evidence="1">Putative secreted protein</fullName>
    </submittedName>
</protein>
<accession>A0A2M4CB13</accession>
<evidence type="ECO:0000313" key="1">
    <source>
        <dbReference type="EMBL" id="MBW62546.1"/>
    </source>
</evidence>
<sequence>MGTSSVFAFVPLISHFSSLYCSGRCRYRTDRHYRLGSARVAILNFVRLPFSLADTHIHRGTRTSSKRMLGAICERTAADEKA</sequence>
<proteinExistence type="predicted"/>
<reference evidence="1" key="1">
    <citation type="submission" date="2018-01" db="EMBL/GenBank/DDBJ databases">
        <title>An insight into the sialome of Amazonian anophelines.</title>
        <authorList>
            <person name="Ribeiro J.M."/>
            <person name="Scarpassa V."/>
            <person name="Calvo E."/>
        </authorList>
    </citation>
    <scope>NUCLEOTIDE SEQUENCE</scope>
    <source>
        <tissue evidence="1">Salivary glands</tissue>
    </source>
</reference>
<name>A0A2M4CB13_9DIPT</name>